<name>X0Z5H3_9ZZZZ</name>
<dbReference type="AlphaFoldDB" id="X0Z5H3"/>
<accession>X0Z5H3</accession>
<proteinExistence type="predicted"/>
<comment type="caution">
    <text evidence="1">The sequence shown here is derived from an EMBL/GenBank/DDBJ whole genome shotgun (WGS) entry which is preliminary data.</text>
</comment>
<feature type="non-terminal residue" evidence="1">
    <location>
        <position position="57"/>
    </location>
</feature>
<protein>
    <submittedName>
        <fullName evidence="1">Uncharacterized protein</fullName>
    </submittedName>
</protein>
<dbReference type="EMBL" id="BARS01059256">
    <property type="protein sequence ID" value="GAG43766.1"/>
    <property type="molecule type" value="Genomic_DNA"/>
</dbReference>
<reference evidence="1" key="1">
    <citation type="journal article" date="2014" name="Front. Microbiol.">
        <title>High frequency of phylogenetically diverse reductive dehalogenase-homologous genes in deep subseafloor sedimentary metagenomes.</title>
        <authorList>
            <person name="Kawai M."/>
            <person name="Futagami T."/>
            <person name="Toyoda A."/>
            <person name="Takaki Y."/>
            <person name="Nishi S."/>
            <person name="Hori S."/>
            <person name="Arai W."/>
            <person name="Tsubouchi T."/>
            <person name="Morono Y."/>
            <person name="Uchiyama I."/>
            <person name="Ito T."/>
            <person name="Fujiyama A."/>
            <person name="Inagaki F."/>
            <person name="Takami H."/>
        </authorList>
    </citation>
    <scope>NUCLEOTIDE SEQUENCE</scope>
    <source>
        <strain evidence="1">Expedition CK06-06</strain>
    </source>
</reference>
<gene>
    <name evidence="1" type="ORF">S01H1_85948</name>
</gene>
<evidence type="ECO:0000313" key="1">
    <source>
        <dbReference type="EMBL" id="GAG43766.1"/>
    </source>
</evidence>
<organism evidence="1">
    <name type="scientific">marine sediment metagenome</name>
    <dbReference type="NCBI Taxonomy" id="412755"/>
    <lineage>
        <taxon>unclassified sequences</taxon>
        <taxon>metagenomes</taxon>
        <taxon>ecological metagenomes</taxon>
    </lineage>
</organism>
<sequence>FYEYRIDLFAFSQKLDVTIAVELKLHRWRRALEQSLLYQLCADFVFIALPAPTIARV</sequence>
<feature type="non-terminal residue" evidence="1">
    <location>
        <position position="1"/>
    </location>
</feature>